<proteinExistence type="predicted"/>
<evidence type="ECO:0000313" key="1">
    <source>
        <dbReference type="EMBL" id="OAD74301.1"/>
    </source>
</evidence>
<protein>
    <submittedName>
        <fullName evidence="1">Uncharacterized protein</fullName>
    </submittedName>
</protein>
<name>A0A163ALD6_PHYB8</name>
<gene>
    <name evidence="1" type="ORF">PHYBLDRAFT_167718</name>
</gene>
<reference evidence="2" key="1">
    <citation type="submission" date="2015-06" db="EMBL/GenBank/DDBJ databases">
        <title>Expansion of signal transduction pathways in fungi by whole-genome duplication.</title>
        <authorList>
            <consortium name="DOE Joint Genome Institute"/>
            <person name="Corrochano L.M."/>
            <person name="Kuo A."/>
            <person name="Marcet-Houben M."/>
            <person name="Polaino S."/>
            <person name="Salamov A."/>
            <person name="Villalobos J.M."/>
            <person name="Alvarez M.I."/>
            <person name="Avalos J."/>
            <person name="Benito E.P."/>
            <person name="Benoit I."/>
            <person name="Burger G."/>
            <person name="Camino L.P."/>
            <person name="Canovas D."/>
            <person name="Cerda-Olmedo E."/>
            <person name="Cheng J.-F."/>
            <person name="Dominguez A."/>
            <person name="Elias M."/>
            <person name="Eslava A.P."/>
            <person name="Glaser F."/>
            <person name="Grimwood J."/>
            <person name="Gutierrez G."/>
            <person name="Heitman J."/>
            <person name="Henrissat B."/>
            <person name="Iturriaga E.A."/>
            <person name="Lang B.F."/>
            <person name="Lavin J.L."/>
            <person name="Lee S."/>
            <person name="Li W."/>
            <person name="Lindquist E."/>
            <person name="Lopez-Garcia S."/>
            <person name="Luque E.M."/>
            <person name="Marcos A.T."/>
            <person name="Martin J."/>
            <person name="McCluskey K."/>
            <person name="Medina H.R."/>
            <person name="Miralles-Duran A."/>
            <person name="Miyazaki A."/>
            <person name="Munoz-Torres E."/>
            <person name="Oguiza J.A."/>
            <person name="Ohm R."/>
            <person name="Olmedo M."/>
            <person name="Orejas M."/>
            <person name="Ortiz-Castellanos L."/>
            <person name="Pisabarro A.G."/>
            <person name="Rodriguez-Romero J."/>
            <person name="Ruiz-Herrera J."/>
            <person name="Ruiz-Vazquez R."/>
            <person name="Sanz C."/>
            <person name="Schackwitz W."/>
            <person name="Schmutz J."/>
            <person name="Shahriari M."/>
            <person name="Shelest E."/>
            <person name="Silva-Franco F."/>
            <person name="Soanes D."/>
            <person name="Syed K."/>
            <person name="Tagua V.G."/>
            <person name="Talbot N.J."/>
            <person name="Thon M."/>
            <person name="De vries R.P."/>
            <person name="Wiebenga A."/>
            <person name="Yadav J.S."/>
            <person name="Braun E.L."/>
            <person name="Baker S."/>
            <person name="Garre V."/>
            <person name="Horwitz B."/>
            <person name="Torres-Martinez S."/>
            <person name="Idnurm A."/>
            <person name="Herrera-Estrella A."/>
            <person name="Gabaldon T."/>
            <person name="Grigoriev I.V."/>
        </authorList>
    </citation>
    <scope>NUCLEOTIDE SEQUENCE [LARGE SCALE GENOMIC DNA]</scope>
    <source>
        <strain evidence="2">NRRL 1555(-)</strain>
    </source>
</reference>
<keyword evidence="2" id="KW-1185">Reference proteome</keyword>
<dbReference type="EMBL" id="KV440979">
    <property type="protein sequence ID" value="OAD74301.1"/>
    <property type="molecule type" value="Genomic_DNA"/>
</dbReference>
<dbReference type="VEuPathDB" id="FungiDB:PHYBLDRAFT_167718"/>
<evidence type="ECO:0000313" key="2">
    <source>
        <dbReference type="Proteomes" id="UP000077315"/>
    </source>
</evidence>
<dbReference type="GeneID" id="28996603"/>
<dbReference type="AlphaFoldDB" id="A0A163ALD6"/>
<accession>A0A163ALD6</accession>
<dbReference type="RefSeq" id="XP_018292341.1">
    <property type="nucleotide sequence ID" value="XM_018435697.1"/>
</dbReference>
<sequence>MTLEVAYAHLEARLEGGEAVTKLAAWETSDNIVPFLFAISDSTIPRLTLHNGPNHWALSVHGVNAALTLHFTRGNTTEAKVLYKAIGRIAYKLVQTTIWGYHMNGMAISLWSSLAPNQRNILVRSIEERASRRNIPIGRFENSWVEICHLPWKNLITCNTEFYR</sequence>
<dbReference type="Proteomes" id="UP000077315">
    <property type="component" value="Unassembled WGS sequence"/>
</dbReference>
<organism evidence="1 2">
    <name type="scientific">Phycomyces blakesleeanus (strain ATCC 8743b / DSM 1359 / FGSC 10004 / NBRC 33097 / NRRL 1555)</name>
    <dbReference type="NCBI Taxonomy" id="763407"/>
    <lineage>
        <taxon>Eukaryota</taxon>
        <taxon>Fungi</taxon>
        <taxon>Fungi incertae sedis</taxon>
        <taxon>Mucoromycota</taxon>
        <taxon>Mucoromycotina</taxon>
        <taxon>Mucoromycetes</taxon>
        <taxon>Mucorales</taxon>
        <taxon>Phycomycetaceae</taxon>
        <taxon>Phycomyces</taxon>
    </lineage>
</organism>
<dbReference type="InParanoid" id="A0A163ALD6"/>